<gene>
    <name evidence="1" type="ORF">LY90DRAFT_512179</name>
</gene>
<dbReference type="Proteomes" id="UP000193920">
    <property type="component" value="Unassembled WGS sequence"/>
</dbReference>
<proteinExistence type="predicted"/>
<name>A0A1Y2BCS0_9FUNG</name>
<dbReference type="EMBL" id="MCOG01000163">
    <property type="protein sequence ID" value="ORY32638.1"/>
    <property type="molecule type" value="Genomic_DNA"/>
</dbReference>
<sequence length="129" mass="14937">MNFKNYVNYAKCSVNRAINQAYNVLRTSNDLLNYFDNSIIQLLKYTEQYLIYHERYNDNSKDLYISTLMLTVGNGIYGHIFAVNVPGPINGIGMNAAHLYQLDNEFVLLNKVLSKTNDYKIRIKISRVT</sequence>
<dbReference type="AlphaFoldDB" id="A0A1Y2BCS0"/>
<reference evidence="1 2" key="1">
    <citation type="submission" date="2016-08" db="EMBL/GenBank/DDBJ databases">
        <title>A Parts List for Fungal Cellulosomes Revealed by Comparative Genomics.</title>
        <authorList>
            <consortium name="DOE Joint Genome Institute"/>
            <person name="Haitjema C.H."/>
            <person name="Gilmore S.P."/>
            <person name="Henske J.K."/>
            <person name="Solomon K.V."/>
            <person name="De Groot R."/>
            <person name="Kuo A."/>
            <person name="Mondo S.J."/>
            <person name="Salamov A.A."/>
            <person name="Labutti K."/>
            <person name="Zhao Z."/>
            <person name="Chiniquy J."/>
            <person name="Barry K."/>
            <person name="Brewer H.M."/>
            <person name="Purvine S.O."/>
            <person name="Wright A.T."/>
            <person name="Boxma B."/>
            <person name="Van Alen T."/>
            <person name="Hackstein J.H."/>
            <person name="Baker S.E."/>
            <person name="Grigoriev I.V."/>
            <person name="O'Malley M.A."/>
        </authorList>
    </citation>
    <scope>NUCLEOTIDE SEQUENCE [LARGE SCALE GENOMIC DNA]</scope>
    <source>
        <strain evidence="1 2">G1</strain>
    </source>
</reference>
<organism evidence="1 2">
    <name type="scientific">Neocallimastix californiae</name>
    <dbReference type="NCBI Taxonomy" id="1754190"/>
    <lineage>
        <taxon>Eukaryota</taxon>
        <taxon>Fungi</taxon>
        <taxon>Fungi incertae sedis</taxon>
        <taxon>Chytridiomycota</taxon>
        <taxon>Chytridiomycota incertae sedis</taxon>
        <taxon>Neocallimastigomycetes</taxon>
        <taxon>Neocallimastigales</taxon>
        <taxon>Neocallimastigaceae</taxon>
        <taxon>Neocallimastix</taxon>
    </lineage>
</organism>
<accession>A0A1Y2BCS0</accession>
<protein>
    <submittedName>
        <fullName evidence="1">Uncharacterized protein</fullName>
    </submittedName>
</protein>
<evidence type="ECO:0000313" key="1">
    <source>
        <dbReference type="EMBL" id="ORY32638.1"/>
    </source>
</evidence>
<evidence type="ECO:0000313" key="2">
    <source>
        <dbReference type="Proteomes" id="UP000193920"/>
    </source>
</evidence>
<keyword evidence="2" id="KW-1185">Reference proteome</keyword>
<comment type="caution">
    <text evidence="1">The sequence shown here is derived from an EMBL/GenBank/DDBJ whole genome shotgun (WGS) entry which is preliminary data.</text>
</comment>